<evidence type="ECO:0000313" key="1">
    <source>
        <dbReference type="EMBL" id="MBB4893486.1"/>
    </source>
</evidence>
<dbReference type="NCBIfam" id="NF038082">
    <property type="entry name" value="phiSA1p31"/>
    <property type="match status" value="1"/>
</dbReference>
<dbReference type="EMBL" id="JACHJH010000003">
    <property type="protein sequence ID" value="MBB4893486.1"/>
    <property type="molecule type" value="Genomic_DNA"/>
</dbReference>
<protein>
    <submittedName>
        <fullName evidence="1">Uncharacterized protein</fullName>
    </submittedName>
</protein>
<comment type="caution">
    <text evidence="1">The sequence shown here is derived from an EMBL/GenBank/DDBJ whole genome shotgun (WGS) entry which is preliminary data.</text>
</comment>
<reference evidence="1 2" key="1">
    <citation type="submission" date="2020-08" db="EMBL/GenBank/DDBJ databases">
        <title>Genomic Encyclopedia of Type Strains, Phase III (KMG-III): the genomes of soil and plant-associated and newly described type strains.</title>
        <authorList>
            <person name="Whitman W."/>
        </authorList>
    </citation>
    <scope>NUCLEOTIDE SEQUENCE [LARGE SCALE GENOMIC DNA]</scope>
    <source>
        <strain evidence="1 2">CECT 3266</strain>
    </source>
</reference>
<organism evidence="1 2">
    <name type="scientific">Streptomyces olivoverticillatus</name>
    <dbReference type="NCBI Taxonomy" id="66427"/>
    <lineage>
        <taxon>Bacteria</taxon>
        <taxon>Bacillati</taxon>
        <taxon>Actinomycetota</taxon>
        <taxon>Actinomycetes</taxon>
        <taxon>Kitasatosporales</taxon>
        <taxon>Streptomycetaceae</taxon>
        <taxon>Streptomyces</taxon>
    </lineage>
</organism>
<dbReference type="Proteomes" id="UP000556084">
    <property type="component" value="Unassembled WGS sequence"/>
</dbReference>
<name>A0A7W7LPS9_9ACTN</name>
<keyword evidence="2" id="KW-1185">Reference proteome</keyword>
<dbReference type="RefSeq" id="WP_184349328.1">
    <property type="nucleotide sequence ID" value="NZ_JACHJH010000003.1"/>
</dbReference>
<gene>
    <name evidence="1" type="ORF">FHS39_002517</name>
</gene>
<sequence length="128" mass="14298">MSIIDDLTAASQVRGLLEEDRAQLAAVRGEFYEIDGTVFDLGRTFVDVTGGRWQWTGCRDDRSVPLMDFLKHPGDHRDMTVAEREPVPLDEVQRWFGPLIPEPARLTAADYQRALLAPTPRDVFGGAA</sequence>
<dbReference type="AlphaFoldDB" id="A0A7W7LPS9"/>
<accession>A0A7W7LPS9</accession>
<evidence type="ECO:0000313" key="2">
    <source>
        <dbReference type="Proteomes" id="UP000556084"/>
    </source>
</evidence>
<proteinExistence type="predicted"/>